<dbReference type="Pfam" id="PF00067">
    <property type="entry name" value="p450"/>
    <property type="match status" value="1"/>
</dbReference>
<comment type="cofactor">
    <cofactor evidence="1 8">
        <name>heme</name>
        <dbReference type="ChEBI" id="CHEBI:30413"/>
    </cofactor>
</comment>
<keyword evidence="6 8" id="KW-0408">Iron</keyword>
<sequence>MDLIQLLLLSALSCFSLLFLILRPKNKKRIPPMLPGAWPLIGHLRAFDNGQPTHVTFANMADVYGPVFMTKLGSLNVLIINSQDVAKEIYTVHDKVLNRPVVTATKLLGYNDSFLLFTPDRSYWREMRKIVVSEILSTSVIEMLKYSRAKEVGVAFKEFYGKWEQNGKPQKGVLVDLKQEFDGLTTNISLMMLAGKRYFGEFPNCEPGEAMRFRKMIHDFMEYFGLYLISDVVPCLRWLDWKTRNGMKKTASEFDEVVESWIQEHKKKREDCGGDIVKTFLHVLIDTIEQHKNPDLYDAHTTTKALCLNLVLSGSEASVVVLVWAVSLLVNNPHVLRKAQEELNRIIGKERVVEESDLKYLVYLQAIVKETFRLYPPVPLNAYRTVMEDFEIANGNFHVPAGTQLMVNVWKIQRDSSIWSNPEEFEPERFLTTNREVDIGGQNYKMFPFGLGRKACPAISLGMRMVQYILARFLHSFDVARPSSQYVDMTESSGMVNLKATPLEVFITPRLHKSLYHADHRA</sequence>
<dbReference type="InterPro" id="IPR017972">
    <property type="entry name" value="Cyt_P450_CS"/>
</dbReference>
<proteinExistence type="inferred from homology"/>
<keyword evidence="4 8" id="KW-0479">Metal-binding</keyword>
<dbReference type="InterPro" id="IPR001128">
    <property type="entry name" value="Cyt_P450"/>
</dbReference>
<accession>A0A1J3DMK2</accession>
<dbReference type="PRINTS" id="PR00463">
    <property type="entry name" value="EP450I"/>
</dbReference>
<dbReference type="SUPFAM" id="SSF48264">
    <property type="entry name" value="Cytochrome P450"/>
    <property type="match status" value="1"/>
</dbReference>
<keyword evidence="3 8" id="KW-0349">Heme</keyword>
<reference evidence="10" key="1">
    <citation type="submission" date="2016-07" db="EMBL/GenBank/DDBJ databases">
        <title>De novo transcriptome assembly of four accessions of the metal hyperaccumulator plant Noccaea caerulescens.</title>
        <authorList>
            <person name="Blande D."/>
            <person name="Halimaa P."/>
            <person name="Tervahauta A.I."/>
            <person name="Aarts M.G."/>
            <person name="Karenlampi S.O."/>
        </authorList>
    </citation>
    <scope>NUCLEOTIDE SEQUENCE</scope>
</reference>
<evidence type="ECO:0000256" key="4">
    <source>
        <dbReference type="ARBA" id="ARBA00022723"/>
    </source>
</evidence>
<dbReference type="InterPro" id="IPR036396">
    <property type="entry name" value="Cyt_P450_sf"/>
</dbReference>
<dbReference type="PROSITE" id="PS00086">
    <property type="entry name" value="CYTOCHROME_P450"/>
    <property type="match status" value="1"/>
</dbReference>
<protein>
    <submittedName>
        <fullName evidence="10">Cytochrome P450 82A1</fullName>
    </submittedName>
</protein>
<evidence type="ECO:0000256" key="6">
    <source>
        <dbReference type="ARBA" id="ARBA00023004"/>
    </source>
</evidence>
<evidence type="ECO:0000256" key="9">
    <source>
        <dbReference type="RuleBase" id="RU000461"/>
    </source>
</evidence>
<evidence type="ECO:0000256" key="7">
    <source>
        <dbReference type="ARBA" id="ARBA00023033"/>
    </source>
</evidence>
<dbReference type="InterPro" id="IPR050651">
    <property type="entry name" value="Plant_Cytochrome_P450_Monoox"/>
</dbReference>
<evidence type="ECO:0000256" key="8">
    <source>
        <dbReference type="PIRSR" id="PIRSR602401-1"/>
    </source>
</evidence>
<dbReference type="GO" id="GO:0005506">
    <property type="term" value="F:iron ion binding"/>
    <property type="evidence" value="ECO:0007669"/>
    <property type="project" value="InterPro"/>
</dbReference>
<feature type="binding site" description="axial binding residue" evidence="8">
    <location>
        <position position="456"/>
    </location>
    <ligand>
        <name>heme</name>
        <dbReference type="ChEBI" id="CHEBI:30413"/>
    </ligand>
    <ligandPart>
        <name>Fe</name>
        <dbReference type="ChEBI" id="CHEBI:18248"/>
    </ligandPart>
</feature>
<comment type="similarity">
    <text evidence="2 9">Belongs to the cytochrome P450 family.</text>
</comment>
<dbReference type="FunFam" id="1.10.630.10:FF:000026">
    <property type="entry name" value="Cytochrome P450 82C4"/>
    <property type="match status" value="1"/>
</dbReference>
<evidence type="ECO:0000256" key="3">
    <source>
        <dbReference type="ARBA" id="ARBA00022617"/>
    </source>
</evidence>
<dbReference type="PRINTS" id="PR00385">
    <property type="entry name" value="P450"/>
</dbReference>
<dbReference type="EMBL" id="GEVI01012154">
    <property type="protein sequence ID" value="JAU20166.1"/>
    <property type="molecule type" value="Transcribed_RNA"/>
</dbReference>
<dbReference type="AlphaFoldDB" id="A0A1J3DMK2"/>
<gene>
    <name evidence="10" type="ORF">GA_TR2626_c0_g1_i1_g.8457</name>
</gene>
<dbReference type="PANTHER" id="PTHR47947">
    <property type="entry name" value="CYTOCHROME P450 82C3-RELATED"/>
    <property type="match status" value="1"/>
</dbReference>
<evidence type="ECO:0000256" key="5">
    <source>
        <dbReference type="ARBA" id="ARBA00023002"/>
    </source>
</evidence>
<dbReference type="Gene3D" id="1.10.630.10">
    <property type="entry name" value="Cytochrome P450"/>
    <property type="match status" value="1"/>
</dbReference>
<dbReference type="PANTHER" id="PTHR47947:SF29">
    <property type="entry name" value="CYTOCHROME P450 CYP82D47-LIKE"/>
    <property type="match status" value="1"/>
</dbReference>
<keyword evidence="7 9" id="KW-0503">Monooxygenase</keyword>
<name>A0A1J3DMK2_NOCCA</name>
<evidence type="ECO:0000313" key="10">
    <source>
        <dbReference type="EMBL" id="JAU20166.1"/>
    </source>
</evidence>
<organism evidence="10">
    <name type="scientific">Noccaea caerulescens</name>
    <name type="common">Alpine penny-cress</name>
    <name type="synonym">Thlaspi caerulescens</name>
    <dbReference type="NCBI Taxonomy" id="107243"/>
    <lineage>
        <taxon>Eukaryota</taxon>
        <taxon>Viridiplantae</taxon>
        <taxon>Streptophyta</taxon>
        <taxon>Embryophyta</taxon>
        <taxon>Tracheophyta</taxon>
        <taxon>Spermatophyta</taxon>
        <taxon>Magnoliopsida</taxon>
        <taxon>eudicotyledons</taxon>
        <taxon>Gunneridae</taxon>
        <taxon>Pentapetalae</taxon>
        <taxon>rosids</taxon>
        <taxon>malvids</taxon>
        <taxon>Brassicales</taxon>
        <taxon>Brassicaceae</taxon>
        <taxon>Coluteocarpeae</taxon>
        <taxon>Noccaea</taxon>
    </lineage>
</organism>
<evidence type="ECO:0000256" key="2">
    <source>
        <dbReference type="ARBA" id="ARBA00010617"/>
    </source>
</evidence>
<evidence type="ECO:0000256" key="1">
    <source>
        <dbReference type="ARBA" id="ARBA00001971"/>
    </source>
</evidence>
<dbReference type="GO" id="GO:0016709">
    <property type="term" value="F:oxidoreductase activity, acting on paired donors, with incorporation or reduction of molecular oxygen, NAD(P)H as one donor, and incorporation of one atom of oxygen"/>
    <property type="evidence" value="ECO:0007669"/>
    <property type="project" value="UniProtKB-ARBA"/>
</dbReference>
<keyword evidence="5 9" id="KW-0560">Oxidoreductase</keyword>
<dbReference type="GO" id="GO:0020037">
    <property type="term" value="F:heme binding"/>
    <property type="evidence" value="ECO:0007669"/>
    <property type="project" value="InterPro"/>
</dbReference>
<dbReference type="InterPro" id="IPR002401">
    <property type="entry name" value="Cyt_P450_E_grp-I"/>
</dbReference>